<keyword evidence="11" id="KW-1185">Reference proteome</keyword>
<dbReference type="GO" id="GO:0005634">
    <property type="term" value="C:nucleus"/>
    <property type="evidence" value="ECO:0007669"/>
    <property type="project" value="TreeGrafter"/>
</dbReference>
<evidence type="ECO:0000313" key="10">
    <source>
        <dbReference type="EMBL" id="KAK9801395.1"/>
    </source>
</evidence>
<sequence length="327" mass="35641">MSVGYAERLSFREDLGGQLGDPELAESSPEALNAKVIQLAQWIQEASRIVAFTGAGISTSCGIPDFRGPRGVWTLQREKKPLPAPKVRFAHAVPSVTHQVLRDLVDWGKLTYIVSQNVDGLHLRSGVPREKLAELHGNCFAERCPRCSVEYVRDFEMQTVGFRHTGRTCKCGGRLKDSILDWEDALPETELQASEQHASQADLAICLGTSLQITPACNLPLRTKRAGGRIVIINLQKTPKDKQAALVLHARCDEVMAGVMGHLGRVIPPFIRTDALVLPGPPAAEGRDPAQAAPLSLPQPANRRNDGTLPRTLCSSKRANASRLPSF</sequence>
<feature type="binding site" evidence="7">
    <location>
        <position position="147"/>
    </location>
    <ligand>
        <name>Zn(2+)</name>
        <dbReference type="ChEBI" id="CHEBI:29105"/>
    </ligand>
</feature>
<dbReference type="PANTHER" id="PTHR11085:SF12">
    <property type="entry name" value="NAD-DEPENDENT PROTEIN DEACYLASE SIRTUIN-6"/>
    <property type="match status" value="1"/>
</dbReference>
<dbReference type="InterPro" id="IPR026590">
    <property type="entry name" value="Ssirtuin_cat_dom"/>
</dbReference>
<evidence type="ECO:0000259" key="9">
    <source>
        <dbReference type="PROSITE" id="PS50305"/>
    </source>
</evidence>
<keyword evidence="3 7" id="KW-0479">Metal-binding</keyword>
<evidence type="ECO:0000256" key="6">
    <source>
        <dbReference type="ARBA" id="ARBA00038170"/>
    </source>
</evidence>
<dbReference type="EMBL" id="JALJOQ010000076">
    <property type="protein sequence ID" value="KAK9801395.1"/>
    <property type="molecule type" value="Genomic_DNA"/>
</dbReference>
<dbReference type="Proteomes" id="UP001465755">
    <property type="component" value="Unassembled WGS sequence"/>
</dbReference>
<comment type="caution">
    <text evidence="10">The sequence shown here is derived from an EMBL/GenBank/DDBJ whole genome shotgun (WGS) entry which is preliminary data.</text>
</comment>
<feature type="compositionally biased region" description="Low complexity" evidence="8">
    <location>
        <begin position="289"/>
        <end position="301"/>
    </location>
</feature>
<keyword evidence="4 7" id="KW-0862">Zinc</keyword>
<accession>A0AAW1P101</accession>
<comment type="similarity">
    <text evidence="6">Belongs to the sirtuin family. Class IV subfamily.</text>
</comment>
<dbReference type="AlphaFoldDB" id="A0AAW1P101"/>
<evidence type="ECO:0000313" key="11">
    <source>
        <dbReference type="Proteomes" id="UP001465755"/>
    </source>
</evidence>
<name>A0AAW1P101_9CHLO</name>
<dbReference type="Pfam" id="PF02146">
    <property type="entry name" value="SIR2"/>
    <property type="match status" value="1"/>
</dbReference>
<dbReference type="Gene3D" id="2.20.28.200">
    <property type="match status" value="1"/>
</dbReference>
<keyword evidence="5" id="KW-0520">NAD</keyword>
<feature type="compositionally biased region" description="Polar residues" evidence="8">
    <location>
        <begin position="313"/>
        <end position="327"/>
    </location>
</feature>
<dbReference type="GO" id="GO:0003714">
    <property type="term" value="F:transcription corepressor activity"/>
    <property type="evidence" value="ECO:0007669"/>
    <property type="project" value="TreeGrafter"/>
</dbReference>
<feature type="domain" description="Deacetylase sirtuin-type" evidence="9">
    <location>
        <begin position="29"/>
        <end position="266"/>
    </location>
</feature>
<reference evidence="10 11" key="1">
    <citation type="journal article" date="2024" name="Nat. Commun.">
        <title>Phylogenomics reveals the evolutionary origins of lichenization in chlorophyte algae.</title>
        <authorList>
            <person name="Puginier C."/>
            <person name="Libourel C."/>
            <person name="Otte J."/>
            <person name="Skaloud P."/>
            <person name="Haon M."/>
            <person name="Grisel S."/>
            <person name="Petersen M."/>
            <person name="Berrin J.G."/>
            <person name="Delaux P.M."/>
            <person name="Dal Grande F."/>
            <person name="Keller J."/>
        </authorList>
    </citation>
    <scope>NUCLEOTIDE SEQUENCE [LARGE SCALE GENOMIC DNA]</scope>
    <source>
        <strain evidence="10 11">SAG 2036</strain>
    </source>
</reference>
<dbReference type="GO" id="GO:0000122">
    <property type="term" value="P:negative regulation of transcription by RNA polymerase II"/>
    <property type="evidence" value="ECO:0007669"/>
    <property type="project" value="TreeGrafter"/>
</dbReference>
<dbReference type="Gene3D" id="3.40.50.1220">
    <property type="entry name" value="TPP-binding domain"/>
    <property type="match status" value="1"/>
</dbReference>
<evidence type="ECO:0000256" key="7">
    <source>
        <dbReference type="PROSITE-ProRule" id="PRU00236"/>
    </source>
</evidence>
<dbReference type="PANTHER" id="PTHR11085">
    <property type="entry name" value="NAD-DEPENDENT PROTEIN DEACYLASE SIRTUIN-5, MITOCHONDRIAL-RELATED"/>
    <property type="match status" value="1"/>
</dbReference>
<feature type="binding site" evidence="7">
    <location>
        <position position="171"/>
    </location>
    <ligand>
        <name>Zn(2+)</name>
        <dbReference type="ChEBI" id="CHEBI:29105"/>
    </ligand>
</feature>
<evidence type="ECO:0000256" key="1">
    <source>
        <dbReference type="ARBA" id="ARBA00012928"/>
    </source>
</evidence>
<organism evidence="10 11">
    <name type="scientific">Symbiochloris irregularis</name>
    <dbReference type="NCBI Taxonomy" id="706552"/>
    <lineage>
        <taxon>Eukaryota</taxon>
        <taxon>Viridiplantae</taxon>
        <taxon>Chlorophyta</taxon>
        <taxon>core chlorophytes</taxon>
        <taxon>Trebouxiophyceae</taxon>
        <taxon>Trebouxiales</taxon>
        <taxon>Trebouxiaceae</taxon>
        <taxon>Symbiochloris</taxon>
    </lineage>
</organism>
<feature type="binding site" evidence="7">
    <location>
        <position position="144"/>
    </location>
    <ligand>
        <name>Zn(2+)</name>
        <dbReference type="ChEBI" id="CHEBI:29105"/>
    </ligand>
</feature>
<gene>
    <name evidence="10" type="ORF">WJX73_005987</name>
</gene>
<proteinExistence type="inferred from homology"/>
<dbReference type="GO" id="GO:0046872">
    <property type="term" value="F:metal ion binding"/>
    <property type="evidence" value="ECO:0007669"/>
    <property type="project" value="UniProtKB-KW"/>
</dbReference>
<evidence type="ECO:0000256" key="4">
    <source>
        <dbReference type="ARBA" id="ARBA00022833"/>
    </source>
</evidence>
<dbReference type="GO" id="GO:0017136">
    <property type="term" value="F:histone deacetylase activity, NAD-dependent"/>
    <property type="evidence" value="ECO:0007669"/>
    <property type="project" value="TreeGrafter"/>
</dbReference>
<dbReference type="InterPro" id="IPR003000">
    <property type="entry name" value="Sirtuin"/>
</dbReference>
<dbReference type="SUPFAM" id="SSF52467">
    <property type="entry name" value="DHS-like NAD/FAD-binding domain"/>
    <property type="match status" value="1"/>
</dbReference>
<dbReference type="GO" id="GO:0070403">
    <property type="term" value="F:NAD+ binding"/>
    <property type="evidence" value="ECO:0007669"/>
    <property type="project" value="InterPro"/>
</dbReference>
<feature type="region of interest" description="Disordered" evidence="8">
    <location>
        <begin position="281"/>
        <end position="327"/>
    </location>
</feature>
<dbReference type="CDD" id="cd01410">
    <property type="entry name" value="SIRT7"/>
    <property type="match status" value="1"/>
</dbReference>
<feature type="active site" description="Proton acceptor" evidence="7">
    <location>
        <position position="136"/>
    </location>
</feature>
<dbReference type="FunFam" id="3.40.50.1220:FF:000038">
    <property type="entry name" value="NAD-dependent protein deacetylase sirtuin-6 isoform X2"/>
    <property type="match status" value="1"/>
</dbReference>
<evidence type="ECO:0000256" key="5">
    <source>
        <dbReference type="ARBA" id="ARBA00023027"/>
    </source>
</evidence>
<keyword evidence="2" id="KW-0808">Transferase</keyword>
<dbReference type="InterPro" id="IPR029035">
    <property type="entry name" value="DHS-like_NAD/FAD-binding_dom"/>
</dbReference>
<evidence type="ECO:0000256" key="8">
    <source>
        <dbReference type="SAM" id="MobiDB-lite"/>
    </source>
</evidence>
<evidence type="ECO:0000256" key="2">
    <source>
        <dbReference type="ARBA" id="ARBA00022679"/>
    </source>
</evidence>
<feature type="binding site" evidence="7">
    <location>
        <position position="169"/>
    </location>
    <ligand>
        <name>Zn(2+)</name>
        <dbReference type="ChEBI" id="CHEBI:29105"/>
    </ligand>
</feature>
<protein>
    <recommendedName>
        <fullName evidence="1">protein acetyllysine N-acetyltransferase</fullName>
        <ecNumber evidence="1">2.3.1.286</ecNumber>
    </recommendedName>
</protein>
<dbReference type="EC" id="2.3.1.286" evidence="1"/>
<dbReference type="InterPro" id="IPR050134">
    <property type="entry name" value="NAD-dep_sirtuin_deacylases"/>
</dbReference>
<evidence type="ECO:0000256" key="3">
    <source>
        <dbReference type="ARBA" id="ARBA00022723"/>
    </source>
</evidence>
<dbReference type="PROSITE" id="PS50305">
    <property type="entry name" value="SIRTUIN"/>
    <property type="match status" value="1"/>
</dbReference>